<keyword evidence="9" id="KW-0812">Transmembrane</keyword>
<dbReference type="InterPro" id="IPR047770">
    <property type="entry name" value="RegB"/>
</dbReference>
<dbReference type="Pfam" id="PF02518">
    <property type="entry name" value="HATPase_c"/>
    <property type="match status" value="1"/>
</dbReference>
<name>A0A1I0MU64_9RHOB</name>
<feature type="transmembrane region" description="Helical" evidence="9">
    <location>
        <begin position="170"/>
        <end position="190"/>
    </location>
</feature>
<comment type="catalytic activity">
    <reaction evidence="1">
        <text>ATP + protein L-histidine = ADP + protein N-phospho-L-histidine.</text>
        <dbReference type="EC" id="2.7.13.3"/>
    </reaction>
</comment>
<dbReference type="NCBIfam" id="NF033792">
    <property type="entry name" value="ActS_PrrB_HisK"/>
    <property type="match status" value="1"/>
</dbReference>
<dbReference type="SUPFAM" id="SSF47384">
    <property type="entry name" value="Homodimeric domain of signal transducing histidine kinase"/>
    <property type="match status" value="1"/>
</dbReference>
<dbReference type="SMART" id="SM00388">
    <property type="entry name" value="HisKA"/>
    <property type="match status" value="1"/>
</dbReference>
<organism evidence="11 12">
    <name type="scientific">Aliiroseovarius sediminilitoris</name>
    <dbReference type="NCBI Taxonomy" id="1173584"/>
    <lineage>
        <taxon>Bacteria</taxon>
        <taxon>Pseudomonadati</taxon>
        <taxon>Pseudomonadota</taxon>
        <taxon>Alphaproteobacteria</taxon>
        <taxon>Rhodobacterales</taxon>
        <taxon>Paracoccaceae</taxon>
        <taxon>Aliiroseovarius</taxon>
    </lineage>
</organism>
<keyword evidence="5" id="KW-0808">Transferase</keyword>
<gene>
    <name evidence="11" type="ORF">SAMN05444851_0324</name>
</gene>
<dbReference type="InterPro" id="IPR050980">
    <property type="entry name" value="2C_sensor_his_kinase"/>
</dbReference>
<dbReference type="NCBIfam" id="NF045988">
    <property type="entry name" value="HisKinRegBRhodob"/>
    <property type="match status" value="1"/>
</dbReference>
<evidence type="ECO:0000256" key="4">
    <source>
        <dbReference type="ARBA" id="ARBA00022475"/>
    </source>
</evidence>
<dbReference type="PANTHER" id="PTHR44936:SF10">
    <property type="entry name" value="SENSOR PROTEIN RSTB"/>
    <property type="match status" value="1"/>
</dbReference>
<evidence type="ECO:0000256" key="5">
    <source>
        <dbReference type="ARBA" id="ARBA00022679"/>
    </source>
</evidence>
<dbReference type="SUPFAM" id="SSF55874">
    <property type="entry name" value="ATPase domain of HSP90 chaperone/DNA topoisomerase II/histidine kinase"/>
    <property type="match status" value="1"/>
</dbReference>
<keyword evidence="9" id="KW-0472">Membrane</keyword>
<dbReference type="AlphaFoldDB" id="A0A1I0MU64"/>
<protein>
    <recommendedName>
        <fullName evidence="3">histidine kinase</fullName>
        <ecNumber evidence="3">2.7.13.3</ecNumber>
    </recommendedName>
</protein>
<evidence type="ECO:0000259" key="10">
    <source>
        <dbReference type="PROSITE" id="PS50109"/>
    </source>
</evidence>
<reference evidence="11 12" key="1">
    <citation type="submission" date="2016-10" db="EMBL/GenBank/DDBJ databases">
        <authorList>
            <person name="de Groot N.N."/>
        </authorList>
    </citation>
    <scope>NUCLEOTIDE SEQUENCE [LARGE SCALE GENOMIC DNA]</scope>
    <source>
        <strain evidence="11 12">DSM 29439</strain>
    </source>
</reference>
<dbReference type="PANTHER" id="PTHR44936">
    <property type="entry name" value="SENSOR PROTEIN CREC"/>
    <property type="match status" value="1"/>
</dbReference>
<dbReference type="InterPro" id="IPR005467">
    <property type="entry name" value="His_kinase_dom"/>
</dbReference>
<feature type="transmembrane region" description="Helical" evidence="9">
    <location>
        <begin position="59"/>
        <end position="80"/>
    </location>
</feature>
<dbReference type="Proteomes" id="UP000199650">
    <property type="component" value="Unassembled WGS sequence"/>
</dbReference>
<evidence type="ECO:0000256" key="7">
    <source>
        <dbReference type="ARBA" id="ARBA00022777"/>
    </source>
</evidence>
<dbReference type="STRING" id="1173584.SAMN05444851_0324"/>
<dbReference type="SMART" id="SM00387">
    <property type="entry name" value="HATPase_c"/>
    <property type="match status" value="1"/>
</dbReference>
<keyword evidence="7 11" id="KW-0418">Kinase</keyword>
<evidence type="ECO:0000313" key="12">
    <source>
        <dbReference type="Proteomes" id="UP000199650"/>
    </source>
</evidence>
<sequence length="472" mass="51029">MSENSTGPLNHRMFQADADILPGRWVRLRTLVVLRWAAVFGQVAAIAVSIYVFSLQIPLGLAAVAIGLAVIANLVSLAVFPKNARLNERDATGMLLFDTLQLAFMVFLTGGLHNPFMVLIVAPVTVAATALSTRATVIVGSVAIAATTAVADFNISLQTQDGVAVLMPDLFVFGIWVAVVTSIGFVGLYTRRISSEMRSMSEALLATQMALSREQKLTDLGGVVAAAAHELGTPLATIKLVASELVDELDDQTDLREDAALIGQQADRCRDILQSMGRAGKDDMLMKSVPLVTLVEEAAEPHADRGKALEISVVSHLNDPTDEPVVARRPEIIHGLRNLIQNAVDFATTTVWIEIDWTRTEIKLRIIDDGRGYSPQVIGWIGDPFIRGKKPAQDKGRRREYKGMGLGLFIAKTLLERTGARLSFANGTEPYTGRPHPREKSGAIAQVVWPRTTGGIERKPVEGGLGENIPFG</sequence>
<dbReference type="Gene3D" id="1.10.287.130">
    <property type="match status" value="1"/>
</dbReference>
<feature type="transmembrane region" description="Helical" evidence="9">
    <location>
        <begin position="138"/>
        <end position="158"/>
    </location>
</feature>
<accession>A0A1I0MU64</accession>
<feature type="domain" description="Histidine kinase" evidence="10">
    <location>
        <begin position="226"/>
        <end position="453"/>
    </location>
</feature>
<keyword evidence="9" id="KW-1133">Transmembrane helix</keyword>
<dbReference type="EMBL" id="FOJB01000001">
    <property type="protein sequence ID" value="SEV92061.1"/>
    <property type="molecule type" value="Genomic_DNA"/>
</dbReference>
<dbReference type="EC" id="2.7.13.3" evidence="3"/>
<evidence type="ECO:0000256" key="6">
    <source>
        <dbReference type="ARBA" id="ARBA00022741"/>
    </source>
</evidence>
<dbReference type="GO" id="GO:0000155">
    <property type="term" value="F:phosphorelay sensor kinase activity"/>
    <property type="evidence" value="ECO:0007669"/>
    <property type="project" value="InterPro"/>
</dbReference>
<dbReference type="Pfam" id="PF00512">
    <property type="entry name" value="HisKA"/>
    <property type="match status" value="1"/>
</dbReference>
<evidence type="ECO:0000313" key="11">
    <source>
        <dbReference type="EMBL" id="SEV92061.1"/>
    </source>
</evidence>
<keyword evidence="4" id="KW-1003">Cell membrane</keyword>
<dbReference type="InterPro" id="IPR003661">
    <property type="entry name" value="HisK_dim/P_dom"/>
</dbReference>
<feature type="transmembrane region" description="Helical" evidence="9">
    <location>
        <begin position="33"/>
        <end position="53"/>
    </location>
</feature>
<dbReference type="InterPro" id="IPR036890">
    <property type="entry name" value="HATPase_C_sf"/>
</dbReference>
<dbReference type="GO" id="GO:0005886">
    <property type="term" value="C:plasma membrane"/>
    <property type="evidence" value="ECO:0007669"/>
    <property type="project" value="UniProtKB-SubCell"/>
</dbReference>
<evidence type="ECO:0000256" key="3">
    <source>
        <dbReference type="ARBA" id="ARBA00012438"/>
    </source>
</evidence>
<evidence type="ECO:0000256" key="1">
    <source>
        <dbReference type="ARBA" id="ARBA00000085"/>
    </source>
</evidence>
<dbReference type="Gene3D" id="3.30.565.10">
    <property type="entry name" value="Histidine kinase-like ATPase, C-terminal domain"/>
    <property type="match status" value="1"/>
</dbReference>
<comment type="subcellular location">
    <subcellularLocation>
        <location evidence="2">Cell membrane</location>
        <topology evidence="2">Multi-pass membrane protein</topology>
    </subcellularLocation>
</comment>
<dbReference type="PROSITE" id="PS50109">
    <property type="entry name" value="HIS_KIN"/>
    <property type="match status" value="1"/>
</dbReference>
<keyword evidence="8" id="KW-0067">ATP-binding</keyword>
<dbReference type="InterPro" id="IPR036097">
    <property type="entry name" value="HisK_dim/P_sf"/>
</dbReference>
<dbReference type="InterPro" id="IPR003594">
    <property type="entry name" value="HATPase_dom"/>
</dbReference>
<proteinExistence type="predicted"/>
<keyword evidence="6" id="KW-0547">Nucleotide-binding</keyword>
<evidence type="ECO:0000256" key="2">
    <source>
        <dbReference type="ARBA" id="ARBA00004651"/>
    </source>
</evidence>
<evidence type="ECO:0000256" key="8">
    <source>
        <dbReference type="ARBA" id="ARBA00022840"/>
    </source>
</evidence>
<evidence type="ECO:0000256" key="9">
    <source>
        <dbReference type="SAM" id="Phobius"/>
    </source>
</evidence>
<keyword evidence="12" id="KW-1185">Reference proteome</keyword>
<dbReference type="CDD" id="cd00082">
    <property type="entry name" value="HisKA"/>
    <property type="match status" value="1"/>
</dbReference>
<dbReference type="GO" id="GO:0005524">
    <property type="term" value="F:ATP binding"/>
    <property type="evidence" value="ECO:0007669"/>
    <property type="project" value="UniProtKB-KW"/>
</dbReference>